<evidence type="ECO:0000259" key="3">
    <source>
        <dbReference type="Pfam" id="PF07486"/>
    </source>
</evidence>
<keyword evidence="2" id="KW-0472">Membrane</keyword>
<organism evidence="4 5">
    <name type="scientific">Caulobacter vibrioides</name>
    <name type="common">Caulobacter crescentus</name>
    <dbReference type="NCBI Taxonomy" id="155892"/>
    <lineage>
        <taxon>Bacteria</taxon>
        <taxon>Pseudomonadati</taxon>
        <taxon>Pseudomonadota</taxon>
        <taxon>Alphaproteobacteria</taxon>
        <taxon>Caulobacterales</taxon>
        <taxon>Caulobacteraceae</taxon>
        <taxon>Caulobacter</taxon>
    </lineage>
</organism>
<dbReference type="InterPro" id="IPR011105">
    <property type="entry name" value="Cell_wall_hydrolase_SleB"/>
</dbReference>
<gene>
    <name evidence="4" type="ORF">CA606_00350</name>
</gene>
<name>A0A290MUJ9_CAUVI</name>
<dbReference type="EMBL" id="CP023315">
    <property type="protein sequence ID" value="ATC30918.1"/>
    <property type="molecule type" value="Genomic_DNA"/>
</dbReference>
<keyword evidence="2" id="KW-0812">Transmembrane</keyword>
<dbReference type="Pfam" id="PF07486">
    <property type="entry name" value="Hydrolase_2"/>
    <property type="match status" value="1"/>
</dbReference>
<dbReference type="Proteomes" id="UP000217311">
    <property type="component" value="Chromosome"/>
</dbReference>
<proteinExistence type="predicted"/>
<dbReference type="InterPro" id="IPR042047">
    <property type="entry name" value="SleB_dom1"/>
</dbReference>
<sequence length="441" mass="46149">MRRKRAQPVSRRVQCLRVGHRYVISRYKQDLGHSVIRPILRFGRVSAGHFRGVSEALLSGSRRLSPRRTRVLYIKSQTRADARGLVGAVLVGSITGLALGGVYLLGGLAQSASTHARVARLAEGASGDFSEAAMLSASTRMDPGALAVAKRHDPYLFAAVDQRDRQSAMLAARLEGAGSTLLPGQSGRTGPLMLRASFGTMFNGGGAGPFQLGNALQSSRELECLAQAVYYEARGETPSGQAAVAQVVLNRVRHPAFPKSICGVVFQGAYNRTGCQFSFACDGSMRRARDIGAWSRARKVATRVVAGTIESPVGSATHFHTVHVSPGWGLRLQRVTQVGMHIFYRFGRRSGGSIQSPTVDDIAPSEIASLTADGHGPVAYASLARPELANGAPGVGGPLGPVSEPASAPALTPAKASAPTHDKPALDGLKATVGAGSGAAS</sequence>
<dbReference type="GO" id="GO:0016787">
    <property type="term" value="F:hydrolase activity"/>
    <property type="evidence" value="ECO:0007669"/>
    <property type="project" value="UniProtKB-KW"/>
</dbReference>
<reference evidence="5" key="1">
    <citation type="submission" date="2017-09" db="EMBL/GenBank/DDBJ databases">
        <title>Genome evolution observed in wild isolates of Caulobacter crescentus.</title>
        <authorList>
            <person name="Ely B."/>
            <person name="Wilson K."/>
            <person name="Scott D."/>
        </authorList>
    </citation>
    <scope>NUCLEOTIDE SEQUENCE [LARGE SCALE GENOMIC DNA]</scope>
    <source>
        <strain evidence="5">CB13b1a</strain>
    </source>
</reference>
<protein>
    <submittedName>
        <fullName evidence="4">Cell wall hydrolase</fullName>
    </submittedName>
</protein>
<feature type="domain" description="Cell wall hydrolase SleB" evidence="3">
    <location>
        <begin position="235"/>
        <end position="344"/>
    </location>
</feature>
<evidence type="ECO:0000313" key="5">
    <source>
        <dbReference type="Proteomes" id="UP000217311"/>
    </source>
</evidence>
<dbReference type="Gene3D" id="1.10.10.2520">
    <property type="entry name" value="Cell wall hydrolase SleB, domain 1"/>
    <property type="match status" value="1"/>
</dbReference>
<feature type="region of interest" description="Disordered" evidence="1">
    <location>
        <begin position="392"/>
        <end position="441"/>
    </location>
</feature>
<feature type="transmembrane region" description="Helical" evidence="2">
    <location>
        <begin position="85"/>
        <end position="106"/>
    </location>
</feature>
<dbReference type="AlphaFoldDB" id="A0A290MUJ9"/>
<evidence type="ECO:0000256" key="1">
    <source>
        <dbReference type="SAM" id="MobiDB-lite"/>
    </source>
</evidence>
<accession>A0A290MUJ9</accession>
<evidence type="ECO:0000313" key="4">
    <source>
        <dbReference type="EMBL" id="ATC30918.1"/>
    </source>
</evidence>
<keyword evidence="2" id="KW-1133">Transmembrane helix</keyword>
<keyword evidence="4" id="KW-0378">Hydrolase</keyword>
<evidence type="ECO:0000256" key="2">
    <source>
        <dbReference type="SAM" id="Phobius"/>
    </source>
</evidence>